<dbReference type="InterPro" id="IPR041854">
    <property type="entry name" value="BFD-like_2Fe2S-bd_dom_sf"/>
</dbReference>
<dbReference type="EMBL" id="JAQIFT010000045">
    <property type="protein sequence ID" value="MDA3732148.1"/>
    <property type="molecule type" value="Genomic_DNA"/>
</dbReference>
<name>A0AA42DP63_9FIRM</name>
<dbReference type="Gene3D" id="1.10.10.1100">
    <property type="entry name" value="BFD-like [2Fe-2S]-binding domain"/>
    <property type="match status" value="1"/>
</dbReference>
<gene>
    <name evidence="2" type="ORF">PBV87_11700</name>
</gene>
<evidence type="ECO:0000259" key="1">
    <source>
        <dbReference type="Pfam" id="PF04324"/>
    </source>
</evidence>
<keyword evidence="3" id="KW-1185">Reference proteome</keyword>
<feature type="domain" description="BFD-like [2Fe-2S]-binding" evidence="1">
    <location>
        <begin position="15"/>
        <end position="66"/>
    </location>
</feature>
<dbReference type="RefSeq" id="WP_053986253.1">
    <property type="nucleotide sequence ID" value="NZ_JAQIFT010000045.1"/>
</dbReference>
<comment type="caution">
    <text evidence="2">The sequence shown here is derived from an EMBL/GenBank/DDBJ whole genome shotgun (WGS) entry which is preliminary data.</text>
</comment>
<evidence type="ECO:0000313" key="2">
    <source>
        <dbReference type="EMBL" id="MDA3732148.1"/>
    </source>
</evidence>
<reference evidence="2" key="1">
    <citation type="journal article" date="2023" name="Int. J. Syst. Evol. Microbiol.">
        <title>&lt;i&gt;Holtiella tumoricola&lt;/i&gt; gen. nov. sp. nov., isolated from a human clinical sample.</title>
        <authorList>
            <person name="Allen-Vercoe E."/>
            <person name="Daigneault M.C."/>
            <person name="Vancuren S.J."/>
            <person name="Cochrane K."/>
            <person name="O'Neal L.L."/>
            <person name="Sankaranarayanan K."/>
            <person name="Lawson P.A."/>
        </authorList>
    </citation>
    <scope>NUCLEOTIDE SEQUENCE</scope>
    <source>
        <strain evidence="2">CC70A</strain>
    </source>
</reference>
<proteinExistence type="predicted"/>
<dbReference type="Proteomes" id="UP001169242">
    <property type="component" value="Unassembled WGS sequence"/>
</dbReference>
<protein>
    <submittedName>
        <fullName evidence="2">(2Fe-2S)-binding protein</fullName>
    </submittedName>
</protein>
<dbReference type="AlphaFoldDB" id="A0AA42DP63"/>
<evidence type="ECO:0000313" key="3">
    <source>
        <dbReference type="Proteomes" id="UP001169242"/>
    </source>
</evidence>
<dbReference type="InterPro" id="IPR007419">
    <property type="entry name" value="BFD-like_2Fe2S-bd_dom"/>
</dbReference>
<organism evidence="2 3">
    <name type="scientific">Holtiella tumoricola</name>
    <dbReference type="NCBI Taxonomy" id="3018743"/>
    <lineage>
        <taxon>Bacteria</taxon>
        <taxon>Bacillati</taxon>
        <taxon>Bacillota</taxon>
        <taxon>Clostridia</taxon>
        <taxon>Lachnospirales</taxon>
        <taxon>Cellulosilyticaceae</taxon>
        <taxon>Holtiella</taxon>
    </lineage>
</organism>
<dbReference type="Pfam" id="PF04324">
    <property type="entry name" value="Fer2_BFD"/>
    <property type="match status" value="1"/>
</dbReference>
<sequence length="72" mass="7934">MEQLNQDVKDKLEKVCVCRGITKESIKNSIRNGNKTVEAVAEDTGATKGGCKGFRCKGKIEDLIAEFGTEWN</sequence>
<accession>A0AA42DP63</accession>